<dbReference type="InterPro" id="IPR000477">
    <property type="entry name" value="RT_dom"/>
</dbReference>
<dbReference type="SUPFAM" id="SSF56672">
    <property type="entry name" value="DNA/RNA polymerases"/>
    <property type="match status" value="1"/>
</dbReference>
<accession>A0ABQ9H665</accession>
<dbReference type="EMBL" id="JARBHB010000007">
    <property type="protein sequence ID" value="KAJ8879745.1"/>
    <property type="molecule type" value="Genomic_DNA"/>
</dbReference>
<organism evidence="3 4">
    <name type="scientific">Dryococelus australis</name>
    <dbReference type="NCBI Taxonomy" id="614101"/>
    <lineage>
        <taxon>Eukaryota</taxon>
        <taxon>Metazoa</taxon>
        <taxon>Ecdysozoa</taxon>
        <taxon>Arthropoda</taxon>
        <taxon>Hexapoda</taxon>
        <taxon>Insecta</taxon>
        <taxon>Pterygota</taxon>
        <taxon>Neoptera</taxon>
        <taxon>Polyneoptera</taxon>
        <taxon>Phasmatodea</taxon>
        <taxon>Verophasmatodea</taxon>
        <taxon>Anareolatae</taxon>
        <taxon>Phasmatidae</taxon>
        <taxon>Eurycanthinae</taxon>
        <taxon>Dryococelus</taxon>
    </lineage>
</organism>
<feature type="domain" description="Reverse transcriptase" evidence="2">
    <location>
        <begin position="1"/>
        <end position="206"/>
    </location>
</feature>
<dbReference type="Proteomes" id="UP001159363">
    <property type="component" value="Chromosome 6"/>
</dbReference>
<dbReference type="PANTHER" id="PTHR37984:SF5">
    <property type="entry name" value="PROTEIN NYNRIN-LIKE"/>
    <property type="match status" value="1"/>
</dbReference>
<protein>
    <recommendedName>
        <fullName evidence="2">Reverse transcriptase domain-containing protein</fullName>
    </recommendedName>
</protein>
<keyword evidence="1" id="KW-0511">Multifunctional enzyme</keyword>
<evidence type="ECO:0000313" key="3">
    <source>
        <dbReference type="EMBL" id="KAJ8879745.1"/>
    </source>
</evidence>
<name>A0ABQ9H665_9NEOP</name>
<dbReference type="Pfam" id="PF17919">
    <property type="entry name" value="RT_RNaseH_2"/>
    <property type="match status" value="1"/>
</dbReference>
<dbReference type="PANTHER" id="PTHR37984">
    <property type="entry name" value="PROTEIN CBG26694"/>
    <property type="match status" value="1"/>
</dbReference>
<dbReference type="PROSITE" id="PS50878">
    <property type="entry name" value="RT_POL"/>
    <property type="match status" value="1"/>
</dbReference>
<reference evidence="3 4" key="1">
    <citation type="submission" date="2023-02" db="EMBL/GenBank/DDBJ databases">
        <title>LHISI_Scaffold_Assembly.</title>
        <authorList>
            <person name="Stuart O.P."/>
            <person name="Cleave R."/>
            <person name="Magrath M.J.L."/>
            <person name="Mikheyev A.S."/>
        </authorList>
    </citation>
    <scope>NUCLEOTIDE SEQUENCE [LARGE SCALE GENOMIC DNA]</scope>
    <source>
        <strain evidence="3">Daus_M_001</strain>
        <tissue evidence="3">Leg muscle</tissue>
    </source>
</reference>
<dbReference type="InterPro" id="IPR041577">
    <property type="entry name" value="RT_RNaseH_2"/>
</dbReference>
<comment type="caution">
    <text evidence="3">The sequence shown here is derived from an EMBL/GenBank/DDBJ whole genome shotgun (WGS) entry which is preliminary data.</text>
</comment>
<keyword evidence="4" id="KW-1185">Reference proteome</keyword>
<evidence type="ECO:0000256" key="1">
    <source>
        <dbReference type="ARBA" id="ARBA00023268"/>
    </source>
</evidence>
<dbReference type="Gene3D" id="3.30.70.270">
    <property type="match status" value="1"/>
</dbReference>
<dbReference type="InterPro" id="IPR043502">
    <property type="entry name" value="DNA/RNA_pol_sf"/>
</dbReference>
<dbReference type="Pfam" id="PF00078">
    <property type="entry name" value="RVT_1"/>
    <property type="match status" value="1"/>
</dbReference>
<dbReference type="InterPro" id="IPR043128">
    <property type="entry name" value="Rev_trsase/Diguanyl_cyclase"/>
</dbReference>
<proteinExistence type="predicted"/>
<dbReference type="InterPro" id="IPR050951">
    <property type="entry name" value="Retrovirus_Pol_polyprotein"/>
</dbReference>
<evidence type="ECO:0000313" key="4">
    <source>
        <dbReference type="Proteomes" id="UP001159363"/>
    </source>
</evidence>
<sequence length="297" mass="31592">MNLPAVSGHCTGCYKGPPLHVDINPAIVPVYQRARSVACTLTTKMEEAIAANAGMDSCEPRQSLGLCYCTNTYKSPTVDQVLSELAGGCIYGTIDLEEAYTQIPVDGVTSHMLTVNTVQGLHSVARLPFGIKIASSAFQRIIDGLLGPVKGVIAYQDNIYVKGTTVAEYRARLLQVLHILGDAGFEVNSDKCVWQSASIEVLGFMLDDEVIHPTTDKTAAITNAPGPCTKQELQSSSGLISFYVLAHCNPDLPLVVTADTSPVGVGAMLAHIVPDAQPGKTREIPIAYASRTLSSTE</sequence>
<dbReference type="CDD" id="cd01647">
    <property type="entry name" value="RT_LTR"/>
    <property type="match status" value="1"/>
</dbReference>
<dbReference type="Gene3D" id="3.10.10.10">
    <property type="entry name" value="HIV Type 1 Reverse Transcriptase, subunit A, domain 1"/>
    <property type="match status" value="1"/>
</dbReference>
<gene>
    <name evidence="3" type="ORF">PR048_020353</name>
</gene>
<evidence type="ECO:0000259" key="2">
    <source>
        <dbReference type="PROSITE" id="PS50878"/>
    </source>
</evidence>